<sequence length="76" mass="8416">MPAVHFLVLSAVDLDAVQAAALFHGGHNLLIRPRGFVHHQNSIQPPVRDKQPVSMNDQRKGVFDARRIDGLHICSV</sequence>
<feature type="signal peptide" evidence="1">
    <location>
        <begin position="1"/>
        <end position="19"/>
    </location>
</feature>
<accession>A0A6B0U302</accession>
<reference evidence="2" key="1">
    <citation type="submission" date="2019-12" db="EMBL/GenBank/DDBJ databases">
        <title>An insight into the sialome of adult female Ixodes ricinus ticks feeding for 6 days.</title>
        <authorList>
            <person name="Perner J."/>
            <person name="Ribeiro J.M.C."/>
        </authorList>
    </citation>
    <scope>NUCLEOTIDE SEQUENCE</scope>
    <source>
        <strain evidence="2">Semi-engorged</strain>
        <tissue evidence="2">Salivary glands</tissue>
    </source>
</reference>
<proteinExistence type="predicted"/>
<evidence type="ECO:0000256" key="1">
    <source>
        <dbReference type="SAM" id="SignalP"/>
    </source>
</evidence>
<evidence type="ECO:0000313" key="2">
    <source>
        <dbReference type="EMBL" id="MXU83567.1"/>
    </source>
</evidence>
<protein>
    <submittedName>
        <fullName evidence="2">Putative secreted protein</fullName>
    </submittedName>
</protein>
<dbReference type="EMBL" id="GIFC01001484">
    <property type="protein sequence ID" value="MXU83567.1"/>
    <property type="molecule type" value="Transcribed_RNA"/>
</dbReference>
<organism evidence="2">
    <name type="scientific">Ixodes ricinus</name>
    <name type="common">Common tick</name>
    <name type="synonym">Acarus ricinus</name>
    <dbReference type="NCBI Taxonomy" id="34613"/>
    <lineage>
        <taxon>Eukaryota</taxon>
        <taxon>Metazoa</taxon>
        <taxon>Ecdysozoa</taxon>
        <taxon>Arthropoda</taxon>
        <taxon>Chelicerata</taxon>
        <taxon>Arachnida</taxon>
        <taxon>Acari</taxon>
        <taxon>Parasitiformes</taxon>
        <taxon>Ixodida</taxon>
        <taxon>Ixodoidea</taxon>
        <taxon>Ixodidae</taxon>
        <taxon>Ixodinae</taxon>
        <taxon>Ixodes</taxon>
    </lineage>
</organism>
<name>A0A6B0U302_IXORI</name>
<dbReference type="AlphaFoldDB" id="A0A6B0U302"/>
<feature type="chain" id="PRO_5025645128" evidence="1">
    <location>
        <begin position="20"/>
        <end position="76"/>
    </location>
</feature>
<keyword evidence="1" id="KW-0732">Signal</keyword>